<dbReference type="InterPro" id="IPR005119">
    <property type="entry name" value="LysR_subst-bd"/>
</dbReference>
<evidence type="ECO:0000259" key="6">
    <source>
        <dbReference type="PROSITE" id="PS50931"/>
    </source>
</evidence>
<comment type="similarity">
    <text evidence="1">Belongs to the LysR transcriptional regulatory family.</text>
</comment>
<dbReference type="InterPro" id="IPR036390">
    <property type="entry name" value="WH_DNA-bd_sf"/>
</dbReference>
<gene>
    <name evidence="7" type="ORF">ACFO5K_11710</name>
</gene>
<evidence type="ECO:0000256" key="2">
    <source>
        <dbReference type="ARBA" id="ARBA00023015"/>
    </source>
</evidence>
<dbReference type="RefSeq" id="WP_378560330.1">
    <property type="nucleotide sequence ID" value="NZ_JBHSDL010000014.1"/>
</dbReference>
<evidence type="ECO:0000256" key="1">
    <source>
        <dbReference type="ARBA" id="ARBA00009437"/>
    </source>
</evidence>
<dbReference type="PROSITE" id="PS50931">
    <property type="entry name" value="HTH_LYSR"/>
    <property type="match status" value="1"/>
</dbReference>
<dbReference type="SUPFAM" id="SSF53850">
    <property type="entry name" value="Periplasmic binding protein-like II"/>
    <property type="match status" value="1"/>
</dbReference>
<dbReference type="Proteomes" id="UP001595844">
    <property type="component" value="Unassembled WGS sequence"/>
</dbReference>
<dbReference type="EMBL" id="JBHSDL010000014">
    <property type="protein sequence ID" value="MFC4374765.1"/>
    <property type="molecule type" value="Genomic_DNA"/>
</dbReference>
<keyword evidence="4" id="KW-0010">Activator</keyword>
<keyword evidence="5" id="KW-0804">Transcription</keyword>
<keyword evidence="3" id="KW-0238">DNA-binding</keyword>
<accession>A0ABV8VJ75</accession>
<keyword evidence="8" id="KW-1185">Reference proteome</keyword>
<organism evidence="7 8">
    <name type="scientific">Nocardia halotolerans</name>
    <dbReference type="NCBI Taxonomy" id="1755878"/>
    <lineage>
        <taxon>Bacteria</taxon>
        <taxon>Bacillati</taxon>
        <taxon>Actinomycetota</taxon>
        <taxon>Actinomycetes</taxon>
        <taxon>Mycobacteriales</taxon>
        <taxon>Nocardiaceae</taxon>
        <taxon>Nocardia</taxon>
    </lineage>
</organism>
<dbReference type="PANTHER" id="PTHR30346:SF28">
    <property type="entry name" value="HTH-TYPE TRANSCRIPTIONAL REGULATOR CYNR"/>
    <property type="match status" value="1"/>
</dbReference>
<dbReference type="PANTHER" id="PTHR30346">
    <property type="entry name" value="TRANSCRIPTIONAL DUAL REGULATOR HCAR-RELATED"/>
    <property type="match status" value="1"/>
</dbReference>
<proteinExistence type="inferred from homology"/>
<dbReference type="Pfam" id="PF03466">
    <property type="entry name" value="LysR_substrate"/>
    <property type="match status" value="1"/>
</dbReference>
<dbReference type="InterPro" id="IPR036388">
    <property type="entry name" value="WH-like_DNA-bd_sf"/>
</dbReference>
<dbReference type="Gene3D" id="1.10.10.10">
    <property type="entry name" value="Winged helix-like DNA-binding domain superfamily/Winged helix DNA-binding domain"/>
    <property type="match status" value="1"/>
</dbReference>
<name>A0ABV8VJ75_9NOCA</name>
<evidence type="ECO:0000256" key="4">
    <source>
        <dbReference type="ARBA" id="ARBA00023159"/>
    </source>
</evidence>
<feature type="domain" description="HTH lysR-type" evidence="6">
    <location>
        <begin position="12"/>
        <end position="69"/>
    </location>
</feature>
<dbReference type="InterPro" id="IPR000847">
    <property type="entry name" value="LysR_HTH_N"/>
</dbReference>
<dbReference type="Gene3D" id="3.40.190.10">
    <property type="entry name" value="Periplasmic binding protein-like II"/>
    <property type="match status" value="2"/>
</dbReference>
<evidence type="ECO:0000256" key="5">
    <source>
        <dbReference type="ARBA" id="ARBA00023163"/>
    </source>
</evidence>
<evidence type="ECO:0000256" key="3">
    <source>
        <dbReference type="ARBA" id="ARBA00023125"/>
    </source>
</evidence>
<dbReference type="SUPFAM" id="SSF46785">
    <property type="entry name" value="Winged helix' DNA-binding domain"/>
    <property type="match status" value="1"/>
</dbReference>
<dbReference type="PRINTS" id="PR00039">
    <property type="entry name" value="HTHLYSR"/>
</dbReference>
<comment type="caution">
    <text evidence="7">The sequence shown here is derived from an EMBL/GenBank/DDBJ whole genome shotgun (WGS) entry which is preliminary data.</text>
</comment>
<reference evidence="8" key="1">
    <citation type="journal article" date="2019" name="Int. J. Syst. Evol. Microbiol.">
        <title>The Global Catalogue of Microorganisms (GCM) 10K type strain sequencing project: providing services to taxonomists for standard genome sequencing and annotation.</title>
        <authorList>
            <consortium name="The Broad Institute Genomics Platform"/>
            <consortium name="The Broad Institute Genome Sequencing Center for Infectious Disease"/>
            <person name="Wu L."/>
            <person name="Ma J."/>
        </authorList>
    </citation>
    <scope>NUCLEOTIDE SEQUENCE [LARGE SCALE GENOMIC DNA]</scope>
    <source>
        <strain evidence="8">IBRC-M 10490</strain>
    </source>
</reference>
<evidence type="ECO:0000313" key="7">
    <source>
        <dbReference type="EMBL" id="MFC4374765.1"/>
    </source>
</evidence>
<dbReference type="Pfam" id="PF00126">
    <property type="entry name" value="HTH_1"/>
    <property type="match status" value="1"/>
</dbReference>
<keyword evidence="2" id="KW-0805">Transcription regulation</keyword>
<sequence length="299" mass="32135">MAVRTPRDGRPLDLHRLRQFLAVAEHNGFTSAAAELHLTQQALSAAIAQLERQLRVALFDRSGRTLNLTPAGAVLRDGARALLAAAATLAEQTHEAGTASPRPFVIGHTPAITAEEVYLLLAPVRDQLPTASLTARQVFPSALAPALYDGEIDLALRRGVAMPPDLVSAIIAYDPVRVAVDSNHRLAARTELHIGDLRDESVIVWAPAGHSFYTDFLLSNYRRAGFEPNFVVNRIQGTPPITAVVGNDHIAFVTAPAGPALGGRVTVIDLTDPPLAPTQALWLPHTVSRIRDLLTVQRG</sequence>
<protein>
    <submittedName>
        <fullName evidence="7">LysR family transcriptional regulator</fullName>
    </submittedName>
</protein>
<evidence type="ECO:0000313" key="8">
    <source>
        <dbReference type="Proteomes" id="UP001595844"/>
    </source>
</evidence>